<feature type="non-terminal residue" evidence="1">
    <location>
        <position position="1"/>
    </location>
</feature>
<organism evidence="1">
    <name type="scientific">Human immunodeficiency virus type 1</name>
    <name type="common">HIV-1</name>
    <dbReference type="NCBI Taxonomy" id="11676"/>
    <lineage>
        <taxon>Viruses</taxon>
        <taxon>Riboviria</taxon>
        <taxon>Pararnavirae</taxon>
        <taxon>Artverviricota</taxon>
        <taxon>Revtraviricetes</taxon>
        <taxon>Ortervirales</taxon>
        <taxon>Retroviridae</taxon>
        <taxon>Orthoretrovirinae</taxon>
        <taxon>Lentivirus</taxon>
        <taxon>Lentivirus humimdef1</taxon>
    </lineage>
</organism>
<keyword evidence="1" id="KW-0946">Virion</keyword>
<name>Q3LWY3_HV1</name>
<dbReference type="EMBL" id="DQ155262">
    <property type="protein sequence ID" value="ABA08349.1"/>
    <property type="molecule type" value="Genomic_DNA"/>
</dbReference>
<evidence type="ECO:0000313" key="1">
    <source>
        <dbReference type="EMBL" id="ABA08349.1"/>
    </source>
</evidence>
<gene>
    <name evidence="1" type="primary">env</name>
</gene>
<reference evidence="1" key="1">
    <citation type="journal article" date="2008" name="AIDS Res. Hum. Retroviruses">
        <title>HIV type 1 genetic diversity in Moyale, Mandera, and Turkana based on env-C2-V3 sequences.</title>
        <authorList>
            <person name="Khamadi S.A."/>
            <person name="Lihana R.W."/>
            <person name="Mwaniki D.L."/>
            <person name="Kinyua J."/>
            <person name="Lagat N."/>
            <person name="Carter J.Y."/>
            <person name="Ichimura H."/>
            <person name="Oishi I."/>
            <person name="Okoth F.A."/>
            <person name="Ochieng W."/>
        </authorList>
    </citation>
    <scope>NUCLEOTIDE SEQUENCE</scope>
    <source>
        <strain evidence="1">L25</strain>
    </source>
</reference>
<proteinExistence type="predicted"/>
<organismHost>
    <name type="scientific">Homo sapiens</name>
    <name type="common">Human</name>
    <dbReference type="NCBI Taxonomy" id="9606"/>
</organismHost>
<accession>Q3LWY3</accession>
<protein>
    <submittedName>
        <fullName evidence="1">Envelope glycoprotein</fullName>
    </submittedName>
</protein>
<dbReference type="GO" id="GO:0019031">
    <property type="term" value="C:viral envelope"/>
    <property type="evidence" value="ECO:0007669"/>
    <property type="project" value="UniProtKB-KW"/>
</dbReference>
<feature type="non-terminal residue" evidence="1">
    <location>
        <position position="101"/>
    </location>
</feature>
<sequence>NSLLSMAVYQKERSCLDLKISQTMPKTSSYSLKRLYKLIVPDLTTIQEKVYCIGPGMYSMQQVTYSEIYDKHIVMSVKQHGIKLCNRLPTDSEHTLRTQQS</sequence>
<keyword evidence="1" id="KW-0261">Viral envelope protein</keyword>